<dbReference type="EMBL" id="PYUC01000004">
    <property type="protein sequence ID" value="PTB21207.1"/>
    <property type="molecule type" value="Genomic_DNA"/>
</dbReference>
<reference evidence="5 6" key="1">
    <citation type="submission" date="2018-03" db="EMBL/GenBank/DDBJ databases">
        <title>Whole genome analyses suggest that Burkholderia sensu lato contains two further novel genera in the rhizoxinica-symbiotica group Mycetohabitans gen. nov., and Trinickia gen. nov.: implications for the evolution of diazotrophy and nodulation in the Burkholderiaceae.</title>
        <authorList>
            <person name="Estrada De Los Santos P."/>
            <person name="Palmer M."/>
            <person name="Chavez-Ramirez B."/>
            <person name="Steenkamp E.T."/>
            <person name="Hirsch A.M."/>
            <person name="Manyaka P."/>
            <person name="Maluk M."/>
            <person name="Lafos M."/>
            <person name="Crook M."/>
            <person name="Gross E."/>
            <person name="Simon M.F."/>
            <person name="Bueno Dos Reis Junior F."/>
            <person name="Poole P.S."/>
            <person name="Venter S.N."/>
            <person name="James E.K."/>
        </authorList>
    </citation>
    <scope>NUCLEOTIDE SEQUENCE [LARGE SCALE GENOMIC DNA]</scope>
    <source>
        <strain evidence="5 6">JPY-366</strain>
    </source>
</reference>
<dbReference type="NCBIfam" id="TIGR02325">
    <property type="entry name" value="C_P_lyase_phnF"/>
    <property type="match status" value="1"/>
</dbReference>
<dbReference type="PANTHER" id="PTHR44846">
    <property type="entry name" value="MANNOSYL-D-GLYCERATE TRANSPORT/METABOLISM SYSTEM REPRESSOR MNGR-RELATED"/>
    <property type="match status" value="1"/>
</dbReference>
<dbReference type="SUPFAM" id="SSF64288">
    <property type="entry name" value="Chorismate lyase-like"/>
    <property type="match status" value="1"/>
</dbReference>
<dbReference type="GO" id="GO:0045892">
    <property type="term" value="P:negative regulation of DNA-templated transcription"/>
    <property type="evidence" value="ECO:0007669"/>
    <property type="project" value="TreeGrafter"/>
</dbReference>
<proteinExistence type="predicted"/>
<dbReference type="Proteomes" id="UP000240638">
    <property type="component" value="Unassembled WGS sequence"/>
</dbReference>
<dbReference type="PANTHER" id="PTHR44846:SF1">
    <property type="entry name" value="MANNOSYL-D-GLYCERATE TRANSPORT_METABOLISM SYSTEM REPRESSOR MNGR-RELATED"/>
    <property type="match status" value="1"/>
</dbReference>
<dbReference type="GO" id="GO:0003677">
    <property type="term" value="F:DNA binding"/>
    <property type="evidence" value="ECO:0007669"/>
    <property type="project" value="UniProtKB-KW"/>
</dbReference>
<comment type="caution">
    <text evidence="5">The sequence shown here is derived from an EMBL/GenBank/DDBJ whole genome shotgun (WGS) entry which is preliminary data.</text>
</comment>
<dbReference type="InterPro" id="IPR028978">
    <property type="entry name" value="Chorismate_lyase_/UTRA_dom_sf"/>
</dbReference>
<dbReference type="PROSITE" id="PS50949">
    <property type="entry name" value="HTH_GNTR"/>
    <property type="match status" value="1"/>
</dbReference>
<dbReference type="InterPro" id="IPR000524">
    <property type="entry name" value="Tscrpt_reg_HTH_GntR"/>
</dbReference>
<protein>
    <submittedName>
        <fullName evidence="5">Phosphonate metabolism transcriptional regulator PhnF</fullName>
    </submittedName>
</protein>
<keyword evidence="1" id="KW-0805">Transcription regulation</keyword>
<organism evidence="5 6">
    <name type="scientific">Trinickia symbiotica</name>
    <dbReference type="NCBI Taxonomy" id="863227"/>
    <lineage>
        <taxon>Bacteria</taxon>
        <taxon>Pseudomonadati</taxon>
        <taxon>Pseudomonadota</taxon>
        <taxon>Betaproteobacteria</taxon>
        <taxon>Burkholderiales</taxon>
        <taxon>Burkholderiaceae</taxon>
        <taxon>Trinickia</taxon>
    </lineage>
</organism>
<name>A0A2T3XXG7_9BURK</name>
<dbReference type="GO" id="GO:0003700">
    <property type="term" value="F:DNA-binding transcription factor activity"/>
    <property type="evidence" value="ECO:0007669"/>
    <property type="project" value="InterPro"/>
</dbReference>
<keyword evidence="2" id="KW-0238">DNA-binding</keyword>
<dbReference type="InterPro" id="IPR050679">
    <property type="entry name" value="Bact_HTH_transcr_reg"/>
</dbReference>
<evidence type="ECO:0000256" key="1">
    <source>
        <dbReference type="ARBA" id="ARBA00023015"/>
    </source>
</evidence>
<evidence type="ECO:0000313" key="6">
    <source>
        <dbReference type="Proteomes" id="UP000240638"/>
    </source>
</evidence>
<dbReference type="Pfam" id="PF07702">
    <property type="entry name" value="UTRA"/>
    <property type="match status" value="1"/>
</dbReference>
<dbReference type="PRINTS" id="PR00035">
    <property type="entry name" value="HTHGNTR"/>
</dbReference>
<evidence type="ECO:0000256" key="3">
    <source>
        <dbReference type="ARBA" id="ARBA00023163"/>
    </source>
</evidence>
<gene>
    <name evidence="5" type="primary">phnF</name>
    <name evidence="5" type="ORF">C9I57_09690</name>
</gene>
<accession>A0A2T3XXG7</accession>
<dbReference type="SMART" id="SM00345">
    <property type="entry name" value="HTH_GNTR"/>
    <property type="match status" value="1"/>
</dbReference>
<dbReference type="InterPro" id="IPR012702">
    <property type="entry name" value="CP_lyase_PhnF"/>
</dbReference>
<evidence type="ECO:0000259" key="4">
    <source>
        <dbReference type="PROSITE" id="PS50949"/>
    </source>
</evidence>
<sequence length="253" mass="27383">MDVGASLVPASVVERGAGVAVWRQIEQVLAAEIAASGFGENGRLPSESELAKRFGVNRHTVRRAMLGLAAQGLVSVEQGRGTFVQPGAIDYTIGRRTRFTENLREQGHSARGIVLSAASVKAEPKVAKALGLRTGTLVYRIESLHAADGVPLTYAHAWYPAARFAGFPEALERADGGFSIALAEYGVADYSRRWSRIGSMLPDAEVARRLNINRQQPVLWVENVDVDADGAPIKYGITHFAADRVQLYVEQDV</sequence>
<dbReference type="InterPro" id="IPR036390">
    <property type="entry name" value="WH_DNA-bd_sf"/>
</dbReference>
<dbReference type="Gene3D" id="1.10.10.10">
    <property type="entry name" value="Winged helix-like DNA-binding domain superfamily/Winged helix DNA-binding domain"/>
    <property type="match status" value="1"/>
</dbReference>
<dbReference type="InterPro" id="IPR011663">
    <property type="entry name" value="UTRA"/>
</dbReference>
<feature type="domain" description="HTH gntR-type" evidence="4">
    <location>
        <begin position="19"/>
        <end position="87"/>
    </location>
</feature>
<dbReference type="CDD" id="cd07377">
    <property type="entry name" value="WHTH_GntR"/>
    <property type="match status" value="1"/>
</dbReference>
<keyword evidence="3" id="KW-0804">Transcription</keyword>
<dbReference type="InterPro" id="IPR036388">
    <property type="entry name" value="WH-like_DNA-bd_sf"/>
</dbReference>
<evidence type="ECO:0000313" key="5">
    <source>
        <dbReference type="EMBL" id="PTB21207.1"/>
    </source>
</evidence>
<dbReference type="Pfam" id="PF00392">
    <property type="entry name" value="GntR"/>
    <property type="match status" value="1"/>
</dbReference>
<dbReference type="RefSeq" id="WP_107150616.1">
    <property type="nucleotide sequence ID" value="NZ_PYUC01000004.1"/>
</dbReference>
<dbReference type="SMART" id="SM00866">
    <property type="entry name" value="UTRA"/>
    <property type="match status" value="1"/>
</dbReference>
<dbReference type="Gene3D" id="3.40.1410.10">
    <property type="entry name" value="Chorismate lyase-like"/>
    <property type="match status" value="1"/>
</dbReference>
<dbReference type="AlphaFoldDB" id="A0A2T3XXG7"/>
<evidence type="ECO:0000256" key="2">
    <source>
        <dbReference type="ARBA" id="ARBA00023125"/>
    </source>
</evidence>
<dbReference type="SUPFAM" id="SSF46785">
    <property type="entry name" value="Winged helix' DNA-binding domain"/>
    <property type="match status" value="1"/>
</dbReference>